<keyword evidence="2" id="KW-1185">Reference proteome</keyword>
<dbReference type="RefSeq" id="WP_207123939.1">
    <property type="nucleotide sequence ID" value="NZ_BOPO01000020.1"/>
</dbReference>
<evidence type="ECO:0000313" key="2">
    <source>
        <dbReference type="Proteomes" id="UP000614996"/>
    </source>
</evidence>
<evidence type="ECO:0000313" key="1">
    <source>
        <dbReference type="EMBL" id="GIL26237.1"/>
    </source>
</evidence>
<gene>
    <name evidence="1" type="ORF">NUM_14910</name>
</gene>
<sequence>MTRPSLDEVRQYHLRQLNSALRRPSMYGPEVTLRILLDAMAFVDGLDEAVRDETEALRARQAFTSLGVRGGFLTALPGYQDHLGAVASVYAEIAWRYDWLVVDRLIPGEVHERLHTQAVEWCAQDRRLDDVLSELGPPSVLCGGSNPHYSKTLVYASDADPGLVSLHFSGSFDEPQPILYALRYGDGPFPESFVFTPFGRSQGAEG</sequence>
<reference evidence="2" key="1">
    <citation type="journal article" date="2021" name="Int. J. Syst. Evol. Microbiol.">
        <title>Actinocatenispora comari sp. nov., an endophytic actinomycete isolated from aerial parts of Comarum salesowianum.</title>
        <authorList>
            <person name="Oyunbileg N."/>
            <person name="Iizaka Y."/>
            <person name="Hamada M."/>
            <person name="Davaapurev B.O."/>
            <person name="Fukumoto A."/>
            <person name="Tsetseg B."/>
            <person name="Kato F."/>
            <person name="Tamura T."/>
            <person name="Batkhuu J."/>
            <person name="Anzai Y."/>
        </authorList>
    </citation>
    <scope>NUCLEOTIDE SEQUENCE [LARGE SCALE GENOMIC DNA]</scope>
    <source>
        <strain evidence="2">NUM-2625</strain>
    </source>
</reference>
<comment type="caution">
    <text evidence="1">The sequence shown here is derived from an EMBL/GenBank/DDBJ whole genome shotgun (WGS) entry which is preliminary data.</text>
</comment>
<organism evidence="1 2">
    <name type="scientific">Actinocatenispora comari</name>
    <dbReference type="NCBI Taxonomy" id="2807577"/>
    <lineage>
        <taxon>Bacteria</taxon>
        <taxon>Bacillati</taxon>
        <taxon>Actinomycetota</taxon>
        <taxon>Actinomycetes</taxon>
        <taxon>Micromonosporales</taxon>
        <taxon>Micromonosporaceae</taxon>
        <taxon>Actinocatenispora</taxon>
    </lineage>
</organism>
<dbReference type="Proteomes" id="UP000614996">
    <property type="component" value="Unassembled WGS sequence"/>
</dbReference>
<proteinExistence type="predicted"/>
<accession>A0A8J4ABS9</accession>
<dbReference type="AlphaFoldDB" id="A0A8J4ABS9"/>
<dbReference type="EMBL" id="BOPO01000020">
    <property type="protein sequence ID" value="GIL26237.1"/>
    <property type="molecule type" value="Genomic_DNA"/>
</dbReference>
<protein>
    <submittedName>
        <fullName evidence="1">Uncharacterized protein</fullName>
    </submittedName>
</protein>
<name>A0A8J4ABS9_9ACTN</name>